<feature type="non-terminal residue" evidence="5">
    <location>
        <position position="1"/>
    </location>
</feature>
<feature type="domain" description="Hcy-binding" evidence="4">
    <location>
        <begin position="2"/>
        <end position="77"/>
    </location>
</feature>
<dbReference type="GO" id="GO:0008168">
    <property type="term" value="F:methyltransferase activity"/>
    <property type="evidence" value="ECO:0007669"/>
    <property type="project" value="UniProtKB-KW"/>
</dbReference>
<name>A0AAW4VZR5_9FIRM</name>
<evidence type="ECO:0000313" key="5">
    <source>
        <dbReference type="EMBL" id="MCB8611670.1"/>
    </source>
</evidence>
<keyword evidence="2" id="KW-0808">Transferase</keyword>
<dbReference type="PROSITE" id="PS50970">
    <property type="entry name" value="HCY"/>
    <property type="match status" value="1"/>
</dbReference>
<dbReference type="SUPFAM" id="SSF82282">
    <property type="entry name" value="Homocysteine S-methyltransferase"/>
    <property type="match status" value="1"/>
</dbReference>
<sequence length="77" mass="8538">KNLNLLETLKNRILVADGAMGTLLYAYGADTCYESFNLSHPEDIHAIHRAYIEAGASVIQTNTYSANYIKLAQYGLE</sequence>
<accession>A0AAW4VZR5</accession>
<evidence type="ECO:0000256" key="3">
    <source>
        <dbReference type="PROSITE-ProRule" id="PRU00333"/>
    </source>
</evidence>
<protein>
    <submittedName>
        <fullName evidence="5">Homocysteine S-methyltransferase family protein</fullName>
    </submittedName>
</protein>
<dbReference type="AlphaFoldDB" id="A0AAW4VZR5"/>
<dbReference type="Gene3D" id="3.20.20.330">
    <property type="entry name" value="Homocysteine-binding-like domain"/>
    <property type="match status" value="1"/>
</dbReference>
<evidence type="ECO:0000256" key="1">
    <source>
        <dbReference type="ARBA" id="ARBA00022603"/>
    </source>
</evidence>
<dbReference type="InterPro" id="IPR003726">
    <property type="entry name" value="HCY_dom"/>
</dbReference>
<dbReference type="PANTHER" id="PTHR11103">
    <property type="entry name" value="SLR1189 PROTEIN"/>
    <property type="match status" value="1"/>
</dbReference>
<comment type="caution">
    <text evidence="3">Lacks conserved residue(s) required for the propagation of feature annotation.</text>
</comment>
<keyword evidence="1" id="KW-0489">Methyltransferase</keyword>
<organism evidence="5 6">
    <name type="scientific">Faecalibacillus faecis</name>
    <dbReference type="NCBI Taxonomy" id="1982628"/>
    <lineage>
        <taxon>Bacteria</taxon>
        <taxon>Bacillati</taxon>
        <taxon>Bacillota</taxon>
        <taxon>Erysipelotrichia</taxon>
        <taxon>Erysipelotrichales</taxon>
        <taxon>Coprobacillaceae</taxon>
        <taxon>Faecalibacillus</taxon>
    </lineage>
</organism>
<dbReference type="Proteomes" id="UP001198439">
    <property type="component" value="Unassembled WGS sequence"/>
</dbReference>
<evidence type="ECO:0000259" key="4">
    <source>
        <dbReference type="PROSITE" id="PS50970"/>
    </source>
</evidence>
<gene>
    <name evidence="5" type="ORF">LJD69_13845</name>
</gene>
<feature type="non-terminal residue" evidence="5">
    <location>
        <position position="77"/>
    </location>
</feature>
<dbReference type="Pfam" id="PF02574">
    <property type="entry name" value="S-methyl_trans"/>
    <property type="match status" value="1"/>
</dbReference>
<evidence type="ECO:0000313" key="6">
    <source>
        <dbReference type="Proteomes" id="UP001198439"/>
    </source>
</evidence>
<dbReference type="RefSeq" id="WP_227280227.1">
    <property type="nucleotide sequence ID" value="NZ_JAJDKZ010000288.1"/>
</dbReference>
<dbReference type="InterPro" id="IPR036589">
    <property type="entry name" value="HCY_dom_sf"/>
</dbReference>
<evidence type="ECO:0000256" key="2">
    <source>
        <dbReference type="ARBA" id="ARBA00022679"/>
    </source>
</evidence>
<dbReference type="PANTHER" id="PTHR11103:SF18">
    <property type="entry name" value="SLR1189 PROTEIN"/>
    <property type="match status" value="1"/>
</dbReference>
<dbReference type="GO" id="GO:0032259">
    <property type="term" value="P:methylation"/>
    <property type="evidence" value="ECO:0007669"/>
    <property type="project" value="UniProtKB-KW"/>
</dbReference>
<reference evidence="5" key="1">
    <citation type="submission" date="2021-10" db="EMBL/GenBank/DDBJ databases">
        <title>Collection of gut derived symbiotic bacterial strains cultured from healthy donors.</title>
        <authorList>
            <person name="Lin H."/>
            <person name="Littmann E."/>
            <person name="Kohout C."/>
            <person name="Pamer E.G."/>
        </authorList>
    </citation>
    <scope>NUCLEOTIDE SEQUENCE</scope>
    <source>
        <strain evidence="5">DFI.4.48</strain>
    </source>
</reference>
<dbReference type="EMBL" id="JAJDKZ010000288">
    <property type="protein sequence ID" value="MCB8611670.1"/>
    <property type="molecule type" value="Genomic_DNA"/>
</dbReference>
<proteinExistence type="predicted"/>
<comment type="caution">
    <text evidence="5">The sequence shown here is derived from an EMBL/GenBank/DDBJ whole genome shotgun (WGS) entry which is preliminary data.</text>
</comment>